<dbReference type="GO" id="GO:0009977">
    <property type="term" value="F:proton motive force dependent protein transmembrane transporter activity"/>
    <property type="evidence" value="ECO:0007669"/>
    <property type="project" value="TreeGrafter"/>
</dbReference>
<gene>
    <name evidence="5" type="primary">tatC</name>
    <name evidence="6" type="ORF">BFG52_08435</name>
</gene>
<evidence type="ECO:0000256" key="1">
    <source>
        <dbReference type="ARBA" id="ARBA00004141"/>
    </source>
</evidence>
<keyword evidence="7" id="KW-1185">Reference proteome</keyword>
<proteinExistence type="inferred from homology"/>
<dbReference type="AlphaFoldDB" id="A0A1B2LZJ6"/>
<organism evidence="6 7">
    <name type="scientific">Acinetobacter larvae</name>
    <dbReference type="NCBI Taxonomy" id="1789224"/>
    <lineage>
        <taxon>Bacteria</taxon>
        <taxon>Pseudomonadati</taxon>
        <taxon>Pseudomonadota</taxon>
        <taxon>Gammaproteobacteria</taxon>
        <taxon>Moraxellales</taxon>
        <taxon>Moraxellaceae</taxon>
        <taxon>Acinetobacter</taxon>
    </lineage>
</organism>
<dbReference type="PRINTS" id="PR01840">
    <property type="entry name" value="TATCFAMILY"/>
</dbReference>
<dbReference type="GO" id="GO:0043953">
    <property type="term" value="P:protein transport by the Tat complex"/>
    <property type="evidence" value="ECO:0007669"/>
    <property type="project" value="UniProtKB-UniRule"/>
</dbReference>
<dbReference type="KEGG" id="ala:BFG52_08435"/>
<reference evidence="6 7" key="1">
    <citation type="submission" date="2016-08" db="EMBL/GenBank/DDBJ databases">
        <authorList>
            <person name="Seilhamer J.J."/>
        </authorList>
    </citation>
    <scope>NUCLEOTIDE SEQUENCE [LARGE SCALE GENOMIC DNA]</scope>
    <source>
        <strain evidence="6 7">BRTC-1</strain>
    </source>
</reference>
<comment type="function">
    <text evidence="5">Part of the twin-arginine translocation (Tat) system that transports large folded proteins containing a characteristic twin-arginine motif in their signal peptide across membranes. Together with TatB, TatC is part of a receptor directly interacting with Tat signal peptides.</text>
</comment>
<dbReference type="GO" id="GO:0065002">
    <property type="term" value="P:intracellular protein transmembrane transport"/>
    <property type="evidence" value="ECO:0007669"/>
    <property type="project" value="TreeGrafter"/>
</dbReference>
<dbReference type="EMBL" id="CP016895">
    <property type="protein sequence ID" value="AOA58378.1"/>
    <property type="molecule type" value="Genomic_DNA"/>
</dbReference>
<dbReference type="PANTHER" id="PTHR30371:SF0">
    <property type="entry name" value="SEC-INDEPENDENT PROTEIN TRANSLOCASE PROTEIN TATC, CHLOROPLASTIC-RELATED"/>
    <property type="match status" value="1"/>
</dbReference>
<evidence type="ECO:0000313" key="6">
    <source>
        <dbReference type="EMBL" id="AOA58378.1"/>
    </source>
</evidence>
<dbReference type="GO" id="GO:0033281">
    <property type="term" value="C:TAT protein transport complex"/>
    <property type="evidence" value="ECO:0007669"/>
    <property type="project" value="UniProtKB-UniRule"/>
</dbReference>
<keyword evidence="5" id="KW-0811">Translocation</keyword>
<keyword evidence="5" id="KW-1003">Cell membrane</keyword>
<evidence type="ECO:0000256" key="5">
    <source>
        <dbReference type="HAMAP-Rule" id="MF_00902"/>
    </source>
</evidence>
<evidence type="ECO:0000256" key="4">
    <source>
        <dbReference type="ARBA" id="ARBA00023136"/>
    </source>
</evidence>
<accession>A0A1B2LZJ6</accession>
<keyword evidence="2 5" id="KW-0812">Transmembrane</keyword>
<dbReference type="NCBIfam" id="TIGR00945">
    <property type="entry name" value="tatC"/>
    <property type="match status" value="1"/>
</dbReference>
<keyword evidence="5" id="KW-0813">Transport</keyword>
<dbReference type="OrthoDB" id="9777044at2"/>
<evidence type="ECO:0000313" key="7">
    <source>
        <dbReference type="Proteomes" id="UP000093391"/>
    </source>
</evidence>
<protein>
    <recommendedName>
        <fullName evidence="5">Sec-independent protein translocase protein TatC</fullName>
    </recommendedName>
</protein>
<dbReference type="RefSeq" id="WP_067554693.1">
    <property type="nucleotide sequence ID" value="NZ_CP016895.1"/>
</dbReference>
<feature type="transmembrane region" description="Helical" evidence="5">
    <location>
        <begin position="78"/>
        <end position="101"/>
    </location>
</feature>
<dbReference type="InterPro" id="IPR002033">
    <property type="entry name" value="TatC"/>
</dbReference>
<evidence type="ECO:0000256" key="3">
    <source>
        <dbReference type="ARBA" id="ARBA00022989"/>
    </source>
</evidence>
<keyword evidence="4 5" id="KW-0472">Membrane</keyword>
<name>A0A1B2LZJ6_9GAMM</name>
<evidence type="ECO:0000256" key="2">
    <source>
        <dbReference type="ARBA" id="ARBA00022692"/>
    </source>
</evidence>
<keyword evidence="5" id="KW-0653">Protein transport</keyword>
<keyword evidence="3 5" id="KW-1133">Transmembrane helix</keyword>
<feature type="transmembrane region" description="Helical" evidence="5">
    <location>
        <begin position="198"/>
        <end position="215"/>
    </location>
</feature>
<dbReference type="Proteomes" id="UP000093391">
    <property type="component" value="Chromosome"/>
</dbReference>
<feature type="transmembrane region" description="Helical" evidence="5">
    <location>
        <begin position="221"/>
        <end position="243"/>
    </location>
</feature>
<comment type="subunit">
    <text evidence="5">The Tat system comprises two distinct complexes: a TatABC complex, containing multiple copies of TatA, TatB and TatC subunits, and a separate TatA complex, containing only TatA subunits. Substrates initially bind to the TatABC complex, which probably triggers association of the separate TatA complex to form the active translocon.</text>
</comment>
<feature type="transmembrane region" description="Helical" evidence="5">
    <location>
        <begin position="113"/>
        <end position="140"/>
    </location>
</feature>
<comment type="subcellular location">
    <subcellularLocation>
        <location evidence="5">Cell membrane</location>
        <topology evidence="5">Multi-pass membrane protein</topology>
    </subcellularLocation>
    <subcellularLocation>
        <location evidence="1">Membrane</location>
        <topology evidence="1">Multi-pass membrane protein</topology>
    </subcellularLocation>
</comment>
<dbReference type="Pfam" id="PF00902">
    <property type="entry name" value="TatC"/>
    <property type="match status" value="1"/>
</dbReference>
<sequence>MIKNNDTAQHKPNPYTTHLIELRKRLIYSFTSILVIFILLIPFAQYNYNTLSQPLVSILPQHGHLIATNLTANFVVPLQLNFCVALFITAPFLLYQFWRFIAPGLYHYEKKRVFAIILTSIILFYSSIILTFFMILPMALHFFIHISPESVIPMTDMNQYLIFCLNLCFIIATVFQIPVLIFVLLLVGIFKVDQLVQYRKYIIVMFFFIAMFISPPDALSMLFLATAMCLLFEFGLMLSKYILKNK</sequence>
<dbReference type="STRING" id="1789224.BFG52_08435"/>
<comment type="similarity">
    <text evidence="5">Belongs to the TatC family.</text>
</comment>
<feature type="transmembrane region" description="Helical" evidence="5">
    <location>
        <begin position="26"/>
        <end position="46"/>
    </location>
</feature>
<dbReference type="PANTHER" id="PTHR30371">
    <property type="entry name" value="SEC-INDEPENDENT PROTEIN TRANSLOCASE PROTEIN TATC"/>
    <property type="match status" value="1"/>
</dbReference>
<feature type="transmembrane region" description="Helical" evidence="5">
    <location>
        <begin position="160"/>
        <end position="186"/>
    </location>
</feature>
<dbReference type="HAMAP" id="MF_00902">
    <property type="entry name" value="TatC"/>
    <property type="match status" value="1"/>
</dbReference>